<name>A0ABQ6LR30_9RHOB</name>
<evidence type="ECO:0000256" key="6">
    <source>
        <dbReference type="ARBA" id="ARBA00023237"/>
    </source>
</evidence>
<proteinExistence type="inferred from homology"/>
<keyword evidence="11" id="KW-1185">Reference proteome</keyword>
<evidence type="ECO:0000256" key="1">
    <source>
        <dbReference type="ARBA" id="ARBA00002591"/>
    </source>
</evidence>
<reference evidence="10 11" key="1">
    <citation type="submission" date="2023-04" db="EMBL/GenBank/DDBJ databases">
        <title>Marinoamorphus aggregata gen. nov., sp. Nov., isolate from tissue of brittle star Ophioplocus japonicus.</title>
        <authorList>
            <person name="Kawano K."/>
            <person name="Sawayama S."/>
            <person name="Nakagawa S."/>
        </authorList>
    </citation>
    <scope>NUCLEOTIDE SEQUENCE [LARGE SCALE GENOMIC DNA]</scope>
    <source>
        <strain evidence="10 11">NKW23</strain>
    </source>
</reference>
<evidence type="ECO:0000256" key="5">
    <source>
        <dbReference type="ARBA" id="ARBA00023143"/>
    </source>
</evidence>
<dbReference type="HAMAP" id="MF_00415">
    <property type="entry name" value="FlgH"/>
    <property type="match status" value="1"/>
</dbReference>
<evidence type="ECO:0000256" key="4">
    <source>
        <dbReference type="ARBA" id="ARBA00023136"/>
    </source>
</evidence>
<dbReference type="PANTHER" id="PTHR34933">
    <property type="entry name" value="FLAGELLAR L-RING PROTEIN"/>
    <property type="match status" value="1"/>
</dbReference>
<evidence type="ECO:0000256" key="2">
    <source>
        <dbReference type="ARBA" id="ARBA00006929"/>
    </source>
</evidence>
<feature type="region of interest" description="Disordered" evidence="8">
    <location>
        <begin position="27"/>
        <end position="79"/>
    </location>
</feature>
<dbReference type="Pfam" id="PF02107">
    <property type="entry name" value="FlgH"/>
    <property type="match status" value="1"/>
</dbReference>
<evidence type="ECO:0000256" key="3">
    <source>
        <dbReference type="ARBA" id="ARBA00022729"/>
    </source>
</evidence>
<comment type="caution">
    <text evidence="10">The sequence shown here is derived from an EMBL/GenBank/DDBJ whole genome shotgun (WGS) entry which is preliminary data.</text>
</comment>
<protein>
    <recommendedName>
        <fullName evidence="7">Flagellar L-ring protein</fullName>
    </recommendedName>
    <alternativeName>
        <fullName evidence="7">Basal body L-ring protein</fullName>
    </alternativeName>
</protein>
<accession>A0ABQ6LR30</accession>
<keyword evidence="10" id="KW-0966">Cell projection</keyword>
<organism evidence="10 11">
    <name type="scientific">Paralimibaculum aggregatum</name>
    <dbReference type="NCBI Taxonomy" id="3036245"/>
    <lineage>
        <taxon>Bacteria</taxon>
        <taxon>Pseudomonadati</taxon>
        <taxon>Pseudomonadota</taxon>
        <taxon>Alphaproteobacteria</taxon>
        <taxon>Rhodobacterales</taxon>
        <taxon>Paracoccaceae</taxon>
        <taxon>Paralimibaculum</taxon>
    </lineage>
</organism>
<dbReference type="NCBIfam" id="NF001305">
    <property type="entry name" value="PRK00249.1-5"/>
    <property type="match status" value="1"/>
</dbReference>
<feature type="chain" id="PRO_5045872217" description="Flagellar L-ring protein" evidence="9">
    <location>
        <begin position="17"/>
        <end position="249"/>
    </location>
</feature>
<dbReference type="RefSeq" id="WP_285672433.1">
    <property type="nucleotide sequence ID" value="NZ_BSYI01000022.1"/>
</dbReference>
<comment type="function">
    <text evidence="1 7">Assembles around the rod to form the L-ring and probably protects the motor/basal body from shearing forces during rotation.</text>
</comment>
<dbReference type="PANTHER" id="PTHR34933:SF1">
    <property type="entry name" value="FLAGELLAR L-RING PROTEIN"/>
    <property type="match status" value="1"/>
</dbReference>
<keyword evidence="10" id="KW-0282">Flagellum</keyword>
<dbReference type="PRINTS" id="PR01008">
    <property type="entry name" value="FLGLRINGFLGH"/>
</dbReference>
<evidence type="ECO:0000313" key="11">
    <source>
        <dbReference type="Proteomes" id="UP001239909"/>
    </source>
</evidence>
<comment type="subunit">
    <text evidence="7">The basal body constitutes a major portion of the flagellar organelle and consists of four rings (L,P,S, and M) mounted on a central rod.</text>
</comment>
<feature type="signal peptide" evidence="9">
    <location>
        <begin position="1"/>
        <end position="16"/>
    </location>
</feature>
<keyword evidence="3 7" id="KW-0732">Signal</keyword>
<keyword evidence="4 7" id="KW-0472">Membrane</keyword>
<comment type="similarity">
    <text evidence="2 7">Belongs to the FlgH family.</text>
</comment>
<sequence length="249" mass="26124">MSRRAGAVALSSLLLAAGCAGQLDHFGRPPSLTPAGAPEPSVPAPAPQRVALVPPPPPPPATAATASLWQSGPSSLFGDRRARRRGDIVTVVVQIDDEGEITNTTNRSRSGSEASSVSAFLGLPSVFDTILPNGASLSPGISTEGESASNGSGTVNREEEITFRLAATVEQVLPNGHLVIRGSQEVRINFELRDLQISGIVRPEDISRQNVITSDKIADARIVYGGRGQITDLQQPRIGQQAVDLVIPF</sequence>
<keyword evidence="10" id="KW-0969">Cilium</keyword>
<evidence type="ECO:0000313" key="10">
    <source>
        <dbReference type="EMBL" id="GMG83639.1"/>
    </source>
</evidence>
<keyword evidence="7" id="KW-0449">Lipoprotein</keyword>
<dbReference type="EMBL" id="BSYI01000022">
    <property type="protein sequence ID" value="GMG83639.1"/>
    <property type="molecule type" value="Genomic_DNA"/>
</dbReference>
<evidence type="ECO:0000256" key="7">
    <source>
        <dbReference type="HAMAP-Rule" id="MF_00415"/>
    </source>
</evidence>
<evidence type="ECO:0000256" key="8">
    <source>
        <dbReference type="SAM" id="MobiDB-lite"/>
    </source>
</evidence>
<dbReference type="InterPro" id="IPR000527">
    <property type="entry name" value="Flag_Lring"/>
</dbReference>
<dbReference type="Proteomes" id="UP001239909">
    <property type="component" value="Unassembled WGS sequence"/>
</dbReference>
<gene>
    <name evidence="7 10" type="primary">flgH</name>
    <name evidence="10" type="ORF">LNKW23_28520</name>
</gene>
<evidence type="ECO:0000256" key="9">
    <source>
        <dbReference type="SAM" id="SignalP"/>
    </source>
</evidence>
<keyword evidence="6 7" id="KW-0998">Cell outer membrane</keyword>
<dbReference type="PROSITE" id="PS51257">
    <property type="entry name" value="PROKAR_LIPOPROTEIN"/>
    <property type="match status" value="1"/>
</dbReference>
<comment type="subcellular location">
    <subcellularLocation>
        <location evidence="7">Cell outer membrane</location>
        <topology evidence="7">Lipid-anchor</topology>
    </subcellularLocation>
    <subcellularLocation>
        <location evidence="7">Bacterial flagellum basal body</location>
    </subcellularLocation>
</comment>
<keyword evidence="5 7" id="KW-0975">Bacterial flagellum</keyword>